<feature type="domain" description="Polysaccharide pyruvyl transferase" evidence="1">
    <location>
        <begin position="13"/>
        <end position="308"/>
    </location>
</feature>
<dbReference type="Proteomes" id="UP000184342">
    <property type="component" value="Unassembled WGS sequence"/>
</dbReference>
<evidence type="ECO:0000313" key="3">
    <source>
        <dbReference type="Proteomes" id="UP000184342"/>
    </source>
</evidence>
<reference evidence="2 3" key="1">
    <citation type="submission" date="2016-11" db="EMBL/GenBank/DDBJ databases">
        <authorList>
            <person name="Jaros S."/>
            <person name="Januszkiewicz K."/>
            <person name="Wedrychowicz H."/>
        </authorList>
    </citation>
    <scope>NUCLEOTIDE SEQUENCE [LARGE SCALE GENOMIC DNA]</scope>
    <source>
        <strain evidence="2 3">DSM 15970</strain>
    </source>
</reference>
<dbReference type="EMBL" id="FQYT01000007">
    <property type="protein sequence ID" value="SHI82437.1"/>
    <property type="molecule type" value="Genomic_DNA"/>
</dbReference>
<organism evidence="2 3">
    <name type="scientific">Parasporobacterium paucivorans DSM 15970</name>
    <dbReference type="NCBI Taxonomy" id="1122934"/>
    <lineage>
        <taxon>Bacteria</taxon>
        <taxon>Bacillati</taxon>
        <taxon>Bacillota</taxon>
        <taxon>Clostridia</taxon>
        <taxon>Lachnospirales</taxon>
        <taxon>Lachnospiraceae</taxon>
        <taxon>Parasporobacterium</taxon>
    </lineage>
</organism>
<gene>
    <name evidence="2" type="ORF">SAMN02745691_00907</name>
</gene>
<sequence>MKIGIVTFHASLNCGSMLQAFALQNILKERYGADVEIVDFSSRGQRQMYSVVDTHLRPRVLKRNLRVFPYRKEIRIMQNDFEIFKGKYFKLTPKFYKSFYQLKELHDRYDLLVAGGDQVWNIRCRDNDMAYFLAFPTAARKISYSPSLGAVNINTAKKNLAQYRKCLMEFSHLSIREPNGKKWLEQLTGREVKIIADPTMLYVPDDWRRLLPVQQIEEKYIFYYAFNYGNKRINKALQEASNKLKMPVYVIERKEWNICGLEKYGFKLWEKADPLAFVNMISNAAYVVTDSFHGTVFSCLFNKQFCNCRHNIVQDKDDDRSSSLLSVLGLESRYVIGEELKAEDLMIPIDYDSVNRMIEDIRKEAFCYLDSAVLEKG</sequence>
<dbReference type="RefSeq" id="WP_073993163.1">
    <property type="nucleotide sequence ID" value="NZ_FQYT01000007.1"/>
</dbReference>
<dbReference type="InterPro" id="IPR007345">
    <property type="entry name" value="Polysacch_pyruvyl_Trfase"/>
</dbReference>
<dbReference type="STRING" id="1122934.SAMN02745691_00907"/>
<accession>A0A1M6EAA2</accession>
<dbReference type="Pfam" id="PF04230">
    <property type="entry name" value="PS_pyruv_trans"/>
    <property type="match status" value="1"/>
</dbReference>
<evidence type="ECO:0000313" key="2">
    <source>
        <dbReference type="EMBL" id="SHI82437.1"/>
    </source>
</evidence>
<proteinExistence type="predicted"/>
<dbReference type="GO" id="GO:0016740">
    <property type="term" value="F:transferase activity"/>
    <property type="evidence" value="ECO:0007669"/>
    <property type="project" value="UniProtKB-KW"/>
</dbReference>
<keyword evidence="2" id="KW-0808">Transferase</keyword>
<dbReference type="OrthoDB" id="9799278at2"/>
<name>A0A1M6EAA2_9FIRM</name>
<keyword evidence="3" id="KW-1185">Reference proteome</keyword>
<dbReference type="AlphaFoldDB" id="A0A1M6EAA2"/>
<protein>
    <submittedName>
        <fullName evidence="2">Polysaccharide pyruvyl transferase</fullName>
    </submittedName>
</protein>
<evidence type="ECO:0000259" key="1">
    <source>
        <dbReference type="Pfam" id="PF04230"/>
    </source>
</evidence>